<reference evidence="1 2" key="1">
    <citation type="submission" date="2020-08" db="EMBL/GenBank/DDBJ databases">
        <title>Genomic Encyclopedia of Type Strains, Phase IV (KMG-IV): sequencing the most valuable type-strain genomes for metagenomic binning, comparative biology and taxonomic classification.</title>
        <authorList>
            <person name="Goeker M."/>
        </authorList>
    </citation>
    <scope>NUCLEOTIDE SEQUENCE [LARGE SCALE GENOMIC DNA]</scope>
    <source>
        <strain evidence="1 2">DSM 101791</strain>
    </source>
</reference>
<organism evidence="1 2">
    <name type="scientific">Deinococcus budaensis</name>
    <dbReference type="NCBI Taxonomy" id="1665626"/>
    <lineage>
        <taxon>Bacteria</taxon>
        <taxon>Thermotogati</taxon>
        <taxon>Deinococcota</taxon>
        <taxon>Deinococci</taxon>
        <taxon>Deinococcales</taxon>
        <taxon>Deinococcaceae</taxon>
        <taxon>Deinococcus</taxon>
    </lineage>
</organism>
<dbReference type="Proteomes" id="UP000525389">
    <property type="component" value="Unassembled WGS sequence"/>
</dbReference>
<dbReference type="AlphaFoldDB" id="A0A7W8GDQ8"/>
<sequence length="129" mass="13800">MQPATPAAVAAGLREAGYRVTVNAPAAGEAPSLSVVAGKYELDMWFSGCQAGSCARVTVSLGWELGADDPDLAFLNEWNSDAFTQAYVYEDAYYLDSTLTLRGGHTRAALRAWLSDYLSDVAEFGARLP</sequence>
<gene>
    <name evidence="1" type="ORF">HNQ09_001147</name>
</gene>
<protein>
    <recommendedName>
        <fullName evidence="3">YbjN domain-containing protein</fullName>
    </recommendedName>
</protein>
<evidence type="ECO:0008006" key="3">
    <source>
        <dbReference type="Google" id="ProtNLM"/>
    </source>
</evidence>
<accession>A0A7W8GDQ8</accession>
<dbReference type="RefSeq" id="WP_184026633.1">
    <property type="nucleotide sequence ID" value="NZ_JACHFN010000003.1"/>
</dbReference>
<dbReference type="InterPro" id="IPR019660">
    <property type="entry name" value="Put_sensory_transdc_reg_YbjN"/>
</dbReference>
<evidence type="ECO:0000313" key="1">
    <source>
        <dbReference type="EMBL" id="MBB5233717.1"/>
    </source>
</evidence>
<evidence type="ECO:0000313" key="2">
    <source>
        <dbReference type="Proteomes" id="UP000525389"/>
    </source>
</evidence>
<name>A0A7W8GDQ8_9DEIO</name>
<keyword evidence="2" id="KW-1185">Reference proteome</keyword>
<dbReference type="Pfam" id="PF10722">
    <property type="entry name" value="YbjN"/>
    <property type="match status" value="1"/>
</dbReference>
<comment type="caution">
    <text evidence="1">The sequence shown here is derived from an EMBL/GenBank/DDBJ whole genome shotgun (WGS) entry which is preliminary data.</text>
</comment>
<proteinExistence type="predicted"/>
<dbReference type="EMBL" id="JACHFN010000003">
    <property type="protein sequence ID" value="MBB5233717.1"/>
    <property type="molecule type" value="Genomic_DNA"/>
</dbReference>